<comment type="caution">
    <text evidence="1">The sequence shown here is derived from an EMBL/GenBank/DDBJ whole genome shotgun (WGS) entry which is preliminary data.</text>
</comment>
<dbReference type="EMBL" id="JBHMCY010000003">
    <property type="protein sequence ID" value="MFB9461658.1"/>
    <property type="molecule type" value="Genomic_DNA"/>
</dbReference>
<proteinExistence type="predicted"/>
<sequence length="688" mass="74548">MPTYHEVMTTDLAALTVAAESWEAMAGEFARQEKAYRRDVHGISVGPAWVGLSAEAANARFDVTLQQFQYAQTEAKAVAGLLRDAHAQFVDLRGRLRAARQEAVDAGMKVSDQGVVSLDTERMPEQERRAVQHDPGYQGAVRSWQDRVDRAVRDVTDADAGVRIALRAVVADSSPVAGGKGFNGEARGDVETYEGRAAEEALERLGRGAGLSGAELAELRRTFRDNGDDPRFSRTLLDGLGATGTVRLANELNDLVHVRGGGRAGDYAAIEAGLAGALASATRDTGSAWYRDWREDMRAAGVERHATDAQGARLDKAVGYQSLVTLLRTGHGYAPGMLGDLTDDMIAAERRDPGLWQLKHEYAGRRDGWFANDPVDGMLGLMSRDPAGAARYLSDDATMKYLMKERDWDVTLHAQEGPKVSTYTSGEDADTRAGFGAALQAAATGIDPSDGGARYVEHTRQNEAVFRSALTHLADRGDDFPPGMREPMARILVNHGEVVHTAMSEVSIARSPLNQTDLFEVSKQISKDQDAYSTLNGGLNQAMVSVIHDEGQTQSTESLTRAGRTIGFLEEARTQAQDDPATAAFEGKPLIDEAISYIPVAGDKVQQGFDYVVGQWLADEQRRLDDQRTSDNIAAYSSRNRQLMALSDEWRGAHGLSAQEPFDTQNLINASAEDGIKHAQGVSGKQAQ</sequence>
<dbReference type="Proteomes" id="UP001589709">
    <property type="component" value="Unassembled WGS sequence"/>
</dbReference>
<evidence type="ECO:0000313" key="2">
    <source>
        <dbReference type="Proteomes" id="UP001589709"/>
    </source>
</evidence>
<accession>A0ABV5MUF2</accession>
<name>A0ABV5MUF2_9ACTN</name>
<organism evidence="1 2">
    <name type="scientific">Streptomyces cinereospinus</name>
    <dbReference type="NCBI Taxonomy" id="285561"/>
    <lineage>
        <taxon>Bacteria</taxon>
        <taxon>Bacillati</taxon>
        <taxon>Actinomycetota</taxon>
        <taxon>Actinomycetes</taxon>
        <taxon>Kitasatosporales</taxon>
        <taxon>Streptomycetaceae</taxon>
        <taxon>Streptomyces</taxon>
    </lineage>
</organism>
<keyword evidence="2" id="KW-1185">Reference proteome</keyword>
<gene>
    <name evidence="1" type="ORF">ACFF45_02655</name>
</gene>
<protein>
    <submittedName>
        <fullName evidence="1">Uncharacterized protein</fullName>
    </submittedName>
</protein>
<evidence type="ECO:0000313" key="1">
    <source>
        <dbReference type="EMBL" id="MFB9461658.1"/>
    </source>
</evidence>
<dbReference type="RefSeq" id="WP_381341304.1">
    <property type="nucleotide sequence ID" value="NZ_JBHMCY010000003.1"/>
</dbReference>
<reference evidence="1 2" key="1">
    <citation type="submission" date="2024-09" db="EMBL/GenBank/DDBJ databases">
        <authorList>
            <person name="Sun Q."/>
            <person name="Mori K."/>
        </authorList>
    </citation>
    <scope>NUCLEOTIDE SEQUENCE [LARGE SCALE GENOMIC DNA]</scope>
    <source>
        <strain evidence="1 2">JCM 6917</strain>
    </source>
</reference>